<gene>
    <name evidence="2" type="ORF">PM001_LOCUS19154</name>
</gene>
<dbReference type="AlphaFoldDB" id="A0AAV1UM06"/>
<feature type="region of interest" description="Disordered" evidence="1">
    <location>
        <begin position="617"/>
        <end position="648"/>
    </location>
</feature>
<name>A0AAV1UM06_9STRA</name>
<protein>
    <submittedName>
        <fullName evidence="2">Uncharacterized protein</fullName>
    </submittedName>
</protein>
<feature type="compositionally biased region" description="Low complexity" evidence="1">
    <location>
        <begin position="638"/>
        <end position="648"/>
    </location>
</feature>
<feature type="compositionally biased region" description="Polar residues" evidence="1">
    <location>
        <begin position="1"/>
        <end position="15"/>
    </location>
</feature>
<dbReference type="Proteomes" id="UP001162060">
    <property type="component" value="Unassembled WGS sequence"/>
</dbReference>
<comment type="caution">
    <text evidence="2">The sequence shown here is derived from an EMBL/GenBank/DDBJ whole genome shotgun (WGS) entry which is preliminary data.</text>
</comment>
<organism evidence="2 3">
    <name type="scientific">Peronospora matthiolae</name>
    <dbReference type="NCBI Taxonomy" id="2874970"/>
    <lineage>
        <taxon>Eukaryota</taxon>
        <taxon>Sar</taxon>
        <taxon>Stramenopiles</taxon>
        <taxon>Oomycota</taxon>
        <taxon>Peronosporomycetes</taxon>
        <taxon>Peronosporales</taxon>
        <taxon>Peronosporaceae</taxon>
        <taxon>Peronospora</taxon>
    </lineage>
</organism>
<evidence type="ECO:0000313" key="3">
    <source>
        <dbReference type="Proteomes" id="UP001162060"/>
    </source>
</evidence>
<evidence type="ECO:0000313" key="2">
    <source>
        <dbReference type="EMBL" id="CAK7934004.1"/>
    </source>
</evidence>
<sequence length="806" mass="88764">MTTQSAAANWRNVSLPTADAKAPRASSTTTSSSSSSRRSKSQPKKQTQPPPSASHVKVQAAPSAYDRGVARARSFTATATATELETRLQQLLRQHQFLDAAFLIAASTHLSARFETADVARLMLDQAKSPVALEQAAQLVRDLKLQQNDALVTLLINELVRAQQCSAAVRLAQEMVPDFEQLQEKKQQLGGGGAAAAVERPCWTPVALIQAMVRARKYRAALKFAKQFGLLELFPAPQLVAGMLEVRSWDEAVSSIIEMQLFREFPMASLALEMLQHRQWSLAVKCVNKMSDTVARKSEYYEALVRATADVGDFVTSLRYLREFKLDERSTDATRHLLRSLVDTMLAHGEFYKAIKYAIKFKLANNPLDGAAAAATNGEEPVLTEQDDTEYLPQYNVEVLIRRAIEGGQFHVATTFIKRLRLREVFADELVLIENAQQKRLLEFRQYAQLRLAQYHDPAVQQNLQALLGGQAEDEMVELEPVEREVVLSETEEVFPRKDKAQADKEDECESEFTEEGRHAHTNTIGEDEQQEFDAHAETVSQSRFGFARETLPTPLSVPSASVSLDDGIPFCSKSSRPSGSAPPPGLSETEYVVDRKRDDAGTFNFAEFAKSVQASCPPLPPGVAPPLPSFHQPPAPQEQQQQEMQQHQLLDQQEHSRAMFGQSMLPMPNAQFMSGPQGYPMPPTMPPLNSMHFSRGNATPDAMQSRGYVEPPPPPLPPSNSGGGAFDVAALAMQFHNKGSSTCPPGFRGFGGPPPPMAPVGILPIGQQPQLPAGMPPLPFRVPLPQSTFKPSMSYVSVTTTRQKK</sequence>
<evidence type="ECO:0000256" key="1">
    <source>
        <dbReference type="SAM" id="MobiDB-lite"/>
    </source>
</evidence>
<dbReference type="EMBL" id="CAKLBY020000197">
    <property type="protein sequence ID" value="CAK7934004.1"/>
    <property type="molecule type" value="Genomic_DNA"/>
</dbReference>
<accession>A0AAV1UM06</accession>
<feature type="compositionally biased region" description="Low complexity" evidence="1">
    <location>
        <begin position="23"/>
        <end position="36"/>
    </location>
</feature>
<reference evidence="2" key="1">
    <citation type="submission" date="2024-01" db="EMBL/GenBank/DDBJ databases">
        <authorList>
            <person name="Webb A."/>
        </authorList>
    </citation>
    <scope>NUCLEOTIDE SEQUENCE</scope>
    <source>
        <strain evidence="2">Pm1</strain>
    </source>
</reference>
<feature type="compositionally biased region" description="Pro residues" evidence="1">
    <location>
        <begin position="618"/>
        <end position="637"/>
    </location>
</feature>
<feature type="region of interest" description="Disordered" evidence="1">
    <location>
        <begin position="1"/>
        <end position="62"/>
    </location>
</feature>
<proteinExistence type="predicted"/>